<evidence type="ECO:0000256" key="1">
    <source>
        <dbReference type="ARBA" id="ARBA00022603"/>
    </source>
</evidence>
<evidence type="ECO:0000313" key="7">
    <source>
        <dbReference type="Proteomes" id="UP000246058"/>
    </source>
</evidence>
<dbReference type="PROSITE" id="PS51683">
    <property type="entry name" value="SAM_OMT_II"/>
    <property type="match status" value="1"/>
</dbReference>
<evidence type="ECO:0000256" key="3">
    <source>
        <dbReference type="ARBA" id="ARBA00022691"/>
    </source>
</evidence>
<evidence type="ECO:0000259" key="4">
    <source>
        <dbReference type="Pfam" id="PF00891"/>
    </source>
</evidence>
<reference evidence="6 7" key="1">
    <citation type="submission" date="2018-05" db="EMBL/GenBank/DDBJ databases">
        <title>Complete Genome Sequence of Methylobacterium sp. 17Sr1-43.</title>
        <authorList>
            <person name="Srinivasan S."/>
        </authorList>
    </citation>
    <scope>NUCLEOTIDE SEQUENCE [LARGE SCALE GENOMIC DNA]</scope>
    <source>
        <strain evidence="6 7">17Sr1-43</strain>
    </source>
</reference>
<feature type="domain" description="O-methyltransferase C-terminal" evidence="4">
    <location>
        <begin position="222"/>
        <end position="396"/>
    </location>
</feature>
<evidence type="ECO:0000313" key="6">
    <source>
        <dbReference type="EMBL" id="AWN37366.1"/>
    </source>
</evidence>
<sequence length="418" mass="44439">MEAGVAPAPPLPPGRGARWLVPWRARWLTRWLTRWLSWRNARIASPAFQRWAAGFPLTRRVARSETRALFDLCAGFVYAQVLFACVQLDLFRILAAGPQGGDALARRLALPPERMLVLLRAAVSLKLLRALPDGRFALADLGAALLGNPGVARMIEHHALLYADLADPVALLRGRGGTTQLAGYWPYAAESAGAADGSAGTAAESAESAASHGTALRPEAVAPYGGLMAASQALIAEDVLEAYPFRRHRALLDVGGGEGAFLTAVASRAPGLRLGLFDLPAVAARAALRLEEAGLGHRAACHGGSFHRDPLPRGADLATLVRVLHDHDDGPALALLRAIHDALPPGGTLLVAEPMAGTPGAEPVGDAYFGLYLLAMGSGRPRRADEIRALLTAAGFDRIAERRTRRPLLVRLIRARRP</sequence>
<organism evidence="6 7">
    <name type="scientific">Methylobacterium radiodurans</name>
    <dbReference type="NCBI Taxonomy" id="2202828"/>
    <lineage>
        <taxon>Bacteria</taxon>
        <taxon>Pseudomonadati</taxon>
        <taxon>Pseudomonadota</taxon>
        <taxon>Alphaproteobacteria</taxon>
        <taxon>Hyphomicrobiales</taxon>
        <taxon>Methylobacteriaceae</taxon>
        <taxon>Methylobacterium</taxon>
    </lineage>
</organism>
<dbReference type="EMBL" id="CP029551">
    <property type="protein sequence ID" value="AWN37366.1"/>
    <property type="molecule type" value="Genomic_DNA"/>
</dbReference>
<keyword evidence="7" id="KW-1185">Reference proteome</keyword>
<evidence type="ECO:0000256" key="2">
    <source>
        <dbReference type="ARBA" id="ARBA00022679"/>
    </source>
</evidence>
<dbReference type="PANTHER" id="PTHR43712">
    <property type="entry name" value="PUTATIVE (AFU_ORTHOLOGUE AFUA_4G14580)-RELATED"/>
    <property type="match status" value="1"/>
</dbReference>
<accession>A0A2U8VW85</accession>
<dbReference type="RefSeq" id="WP_109952445.1">
    <property type="nucleotide sequence ID" value="NZ_CP029551.1"/>
</dbReference>
<dbReference type="InterPro" id="IPR036388">
    <property type="entry name" value="WH-like_DNA-bd_sf"/>
</dbReference>
<dbReference type="SUPFAM" id="SSF53335">
    <property type="entry name" value="S-adenosyl-L-methionine-dependent methyltransferases"/>
    <property type="match status" value="1"/>
</dbReference>
<dbReference type="InterPro" id="IPR036390">
    <property type="entry name" value="WH_DNA-bd_sf"/>
</dbReference>
<dbReference type="Gene3D" id="1.10.10.10">
    <property type="entry name" value="Winged helix-like DNA-binding domain superfamily/Winged helix DNA-binding domain"/>
    <property type="match status" value="1"/>
</dbReference>
<gene>
    <name evidence="6" type="ORF">DK427_17905</name>
</gene>
<dbReference type="GO" id="GO:0032259">
    <property type="term" value="P:methylation"/>
    <property type="evidence" value="ECO:0007669"/>
    <property type="project" value="UniProtKB-KW"/>
</dbReference>
<proteinExistence type="predicted"/>
<evidence type="ECO:0000259" key="5">
    <source>
        <dbReference type="Pfam" id="PF08100"/>
    </source>
</evidence>
<keyword evidence="3" id="KW-0949">S-adenosyl-L-methionine</keyword>
<dbReference type="InterPro" id="IPR029063">
    <property type="entry name" value="SAM-dependent_MTases_sf"/>
</dbReference>
<protein>
    <submittedName>
        <fullName evidence="6">Methyltransferase</fullName>
    </submittedName>
</protein>
<dbReference type="Pfam" id="PF00891">
    <property type="entry name" value="Methyltransf_2"/>
    <property type="match status" value="1"/>
</dbReference>
<dbReference type="InterPro" id="IPR001077">
    <property type="entry name" value="COMT_C"/>
</dbReference>
<keyword evidence="2 6" id="KW-0808">Transferase</keyword>
<dbReference type="Gene3D" id="1.10.287.1350">
    <property type="match status" value="1"/>
</dbReference>
<dbReference type="Proteomes" id="UP000246058">
    <property type="component" value="Chromosome"/>
</dbReference>
<dbReference type="InterPro" id="IPR012967">
    <property type="entry name" value="COMT_dimerisation"/>
</dbReference>
<dbReference type="InterPro" id="IPR016461">
    <property type="entry name" value="COMT-like"/>
</dbReference>
<dbReference type="GO" id="GO:0046983">
    <property type="term" value="F:protein dimerization activity"/>
    <property type="evidence" value="ECO:0007669"/>
    <property type="project" value="InterPro"/>
</dbReference>
<dbReference type="PANTHER" id="PTHR43712:SF2">
    <property type="entry name" value="O-METHYLTRANSFERASE CICE"/>
    <property type="match status" value="1"/>
</dbReference>
<name>A0A2U8VW85_9HYPH</name>
<dbReference type="GO" id="GO:0008171">
    <property type="term" value="F:O-methyltransferase activity"/>
    <property type="evidence" value="ECO:0007669"/>
    <property type="project" value="InterPro"/>
</dbReference>
<dbReference type="Pfam" id="PF08100">
    <property type="entry name" value="Dimerisation"/>
    <property type="match status" value="1"/>
</dbReference>
<dbReference type="OrthoDB" id="7418600at2"/>
<dbReference type="CDD" id="cd02440">
    <property type="entry name" value="AdoMet_MTases"/>
    <property type="match status" value="1"/>
</dbReference>
<dbReference type="AlphaFoldDB" id="A0A2U8VW85"/>
<dbReference type="KEGG" id="meti:DK427_17905"/>
<feature type="domain" description="O-methyltransferase dimerisation" evidence="5">
    <location>
        <begin position="71"/>
        <end position="146"/>
    </location>
</feature>
<dbReference type="Gene3D" id="3.40.50.150">
    <property type="entry name" value="Vaccinia Virus protein VP39"/>
    <property type="match status" value="1"/>
</dbReference>
<dbReference type="SUPFAM" id="SSF46785">
    <property type="entry name" value="Winged helix' DNA-binding domain"/>
    <property type="match status" value="1"/>
</dbReference>
<keyword evidence="1 6" id="KW-0489">Methyltransferase</keyword>